<evidence type="ECO:0000313" key="4">
    <source>
        <dbReference type="Proteomes" id="UP000663859"/>
    </source>
</evidence>
<dbReference type="PANTHER" id="PTHR11986">
    <property type="entry name" value="AMINOTRANSFERASE CLASS III"/>
    <property type="match status" value="1"/>
</dbReference>
<protein>
    <recommendedName>
        <fullName evidence="5">Aminotransferase class III-fold pyridoxal phosphate-dependent enzyme</fullName>
    </recommendedName>
</protein>
<name>A0A8J2BS01_9BACT</name>
<keyword evidence="2" id="KW-0032">Aminotransferase</keyword>
<comment type="cofactor">
    <cofactor evidence="1">
        <name>pyridoxal 5'-phosphate</name>
        <dbReference type="ChEBI" id="CHEBI:597326"/>
    </cofactor>
</comment>
<keyword evidence="2" id="KW-0808">Transferase</keyword>
<dbReference type="AlphaFoldDB" id="A0A8J2BS01"/>
<evidence type="ECO:0008006" key="5">
    <source>
        <dbReference type="Google" id="ProtNLM"/>
    </source>
</evidence>
<dbReference type="InterPro" id="IPR015424">
    <property type="entry name" value="PyrdxlP-dep_Trfase"/>
</dbReference>
<reference evidence="3" key="1">
    <citation type="submission" date="2021-02" db="EMBL/GenBank/DDBJ databases">
        <authorList>
            <person name="Cremers G."/>
            <person name="Picone N."/>
        </authorList>
    </citation>
    <scope>NUCLEOTIDE SEQUENCE</scope>
    <source>
        <strain evidence="3">PQ17</strain>
    </source>
</reference>
<dbReference type="Proteomes" id="UP000663859">
    <property type="component" value="Unassembled WGS sequence"/>
</dbReference>
<dbReference type="Gene3D" id="3.90.1150.10">
    <property type="entry name" value="Aspartate Aminotransferase, domain 1"/>
    <property type="match status" value="1"/>
</dbReference>
<evidence type="ECO:0000256" key="1">
    <source>
        <dbReference type="ARBA" id="ARBA00001933"/>
    </source>
</evidence>
<keyword evidence="4" id="KW-1185">Reference proteome</keyword>
<dbReference type="Pfam" id="PF00202">
    <property type="entry name" value="Aminotran_3"/>
    <property type="match status" value="1"/>
</dbReference>
<evidence type="ECO:0000313" key="3">
    <source>
        <dbReference type="EMBL" id="CAF0693871.1"/>
    </source>
</evidence>
<dbReference type="GO" id="GO:0030170">
    <property type="term" value="F:pyridoxal phosphate binding"/>
    <property type="evidence" value="ECO:0007669"/>
    <property type="project" value="InterPro"/>
</dbReference>
<proteinExistence type="predicted"/>
<sequence>MPEKGRLLLERLVGLASRFSILRAPRGLGLLAGVDVVDNNGRADPQKAIQIAKRLLERGLVLVPSGVKGSSLSFCPPLTIRRKELQWALEELERVLGSMA</sequence>
<gene>
    <name evidence="3" type="ORF">MPNT_150001</name>
</gene>
<evidence type="ECO:0000256" key="2">
    <source>
        <dbReference type="ARBA" id="ARBA00022576"/>
    </source>
</evidence>
<accession>A0A8J2BS01</accession>
<dbReference type="InterPro" id="IPR005814">
    <property type="entry name" value="Aminotrans_3"/>
</dbReference>
<dbReference type="EMBL" id="CAJNOB010000007">
    <property type="protein sequence ID" value="CAF0693871.1"/>
    <property type="molecule type" value="Genomic_DNA"/>
</dbReference>
<dbReference type="SUPFAM" id="SSF53383">
    <property type="entry name" value="PLP-dependent transferases"/>
    <property type="match status" value="1"/>
</dbReference>
<dbReference type="GO" id="GO:0008483">
    <property type="term" value="F:transaminase activity"/>
    <property type="evidence" value="ECO:0007669"/>
    <property type="project" value="UniProtKB-KW"/>
</dbReference>
<comment type="caution">
    <text evidence="3">The sequence shown here is derived from an EMBL/GenBank/DDBJ whole genome shotgun (WGS) entry which is preliminary data.</text>
</comment>
<organism evidence="3 4">
    <name type="scientific">Candidatus Methylacidithermus pantelleriae</name>
    <dbReference type="NCBI Taxonomy" id="2744239"/>
    <lineage>
        <taxon>Bacteria</taxon>
        <taxon>Pseudomonadati</taxon>
        <taxon>Verrucomicrobiota</taxon>
        <taxon>Methylacidiphilae</taxon>
        <taxon>Methylacidiphilales</taxon>
        <taxon>Methylacidiphilaceae</taxon>
        <taxon>Candidatus Methylacidithermus</taxon>
    </lineage>
</organism>
<dbReference type="InterPro" id="IPR015422">
    <property type="entry name" value="PyrdxlP-dep_Trfase_small"/>
</dbReference>
<dbReference type="GO" id="GO:0042802">
    <property type="term" value="F:identical protein binding"/>
    <property type="evidence" value="ECO:0007669"/>
    <property type="project" value="TreeGrafter"/>
</dbReference>
<dbReference type="InterPro" id="IPR050103">
    <property type="entry name" value="Class-III_PLP-dep_AT"/>
</dbReference>